<feature type="transmembrane region" description="Helical" evidence="1">
    <location>
        <begin position="94"/>
        <end position="116"/>
    </location>
</feature>
<keyword evidence="1" id="KW-1133">Transmembrane helix</keyword>
<feature type="transmembrane region" description="Helical" evidence="1">
    <location>
        <begin position="42"/>
        <end position="59"/>
    </location>
</feature>
<name>A0ABS9I636_9PSED</name>
<dbReference type="Proteomes" id="UP001162905">
    <property type="component" value="Unassembled WGS sequence"/>
</dbReference>
<evidence type="ECO:0000256" key="1">
    <source>
        <dbReference type="SAM" id="Phobius"/>
    </source>
</evidence>
<feature type="transmembrane region" description="Helical" evidence="1">
    <location>
        <begin position="71"/>
        <end position="88"/>
    </location>
</feature>
<evidence type="ECO:0000313" key="3">
    <source>
        <dbReference type="Proteomes" id="UP001162905"/>
    </source>
</evidence>
<reference evidence="2" key="1">
    <citation type="submission" date="2022-01" db="EMBL/GenBank/DDBJ databases">
        <title>Pseudomonas sp. nov. isolated from Antarctic regolith.</title>
        <authorList>
            <person name="Novakova D."/>
            <person name="Sedlar K."/>
        </authorList>
    </citation>
    <scope>NUCLEOTIDE SEQUENCE</scope>
    <source>
        <strain evidence="2">P2647</strain>
    </source>
</reference>
<keyword evidence="3" id="KW-1185">Reference proteome</keyword>
<keyword evidence="1" id="KW-0812">Transmembrane</keyword>
<sequence length="117" mass="12169">MAMVFCRGCAKELHETAVTCPQCGASQITSATLPPANVGSPWMAIISLVLSIVCTLALFDQNEWDTETIQGLGLFSVAALILGIITINTKRPGYGMAIAGTVLSGVSLLIFVGLAVN</sequence>
<dbReference type="EMBL" id="JAKJXH010000011">
    <property type="protein sequence ID" value="MCF7543025.1"/>
    <property type="molecule type" value="Genomic_DNA"/>
</dbReference>
<protein>
    <submittedName>
        <fullName evidence="2">DUF4190 domain-containing protein</fullName>
    </submittedName>
</protein>
<organism evidence="2 3">
    <name type="scientific">Pseudomonas petrae</name>
    <dbReference type="NCBI Taxonomy" id="2912190"/>
    <lineage>
        <taxon>Bacteria</taxon>
        <taxon>Pseudomonadati</taxon>
        <taxon>Pseudomonadota</taxon>
        <taxon>Gammaproteobacteria</taxon>
        <taxon>Pseudomonadales</taxon>
        <taxon>Pseudomonadaceae</taxon>
        <taxon>Pseudomonas</taxon>
    </lineage>
</organism>
<evidence type="ECO:0000313" key="2">
    <source>
        <dbReference type="EMBL" id="MCF7543025.1"/>
    </source>
</evidence>
<proteinExistence type="predicted"/>
<accession>A0ABS9I636</accession>
<keyword evidence="1" id="KW-0472">Membrane</keyword>
<dbReference type="RefSeq" id="WP_237252325.1">
    <property type="nucleotide sequence ID" value="NZ_JAKJXE010000013.1"/>
</dbReference>
<gene>
    <name evidence="2" type="ORF">L4G47_12405</name>
</gene>
<comment type="caution">
    <text evidence="2">The sequence shown here is derived from an EMBL/GenBank/DDBJ whole genome shotgun (WGS) entry which is preliminary data.</text>
</comment>